<dbReference type="SUPFAM" id="SSF55347">
    <property type="entry name" value="Glyceraldehyde-3-phosphate dehydrogenase-like, C-terminal domain"/>
    <property type="match status" value="1"/>
</dbReference>
<dbReference type="Gene3D" id="3.40.50.720">
    <property type="entry name" value="NAD(P)-binding Rossmann-like Domain"/>
    <property type="match status" value="1"/>
</dbReference>
<evidence type="ECO:0000313" key="9">
    <source>
        <dbReference type="Proteomes" id="UP000220922"/>
    </source>
</evidence>
<dbReference type="Proteomes" id="UP000220922">
    <property type="component" value="Unassembled WGS sequence"/>
</dbReference>
<dbReference type="Gene3D" id="3.30.360.10">
    <property type="entry name" value="Dihydrodipicolinate Reductase, domain 2"/>
    <property type="match status" value="1"/>
</dbReference>
<dbReference type="CDD" id="cd24151">
    <property type="entry name" value="AGPR_1_N_LysY"/>
    <property type="match status" value="1"/>
</dbReference>
<dbReference type="GO" id="GO:0051287">
    <property type="term" value="F:NAD binding"/>
    <property type="evidence" value="ECO:0007669"/>
    <property type="project" value="InterPro"/>
</dbReference>
<dbReference type="PANTHER" id="PTHR32338:SF11">
    <property type="entry name" value="[LYSW]-L-2-AMINOADIPATE_[LYSW]-L-GLUTAMATE PHOSPHATE REDUCTASE-RELATED"/>
    <property type="match status" value="1"/>
</dbReference>
<dbReference type="Pfam" id="PF22698">
    <property type="entry name" value="Semialdhyde_dhC_1"/>
    <property type="match status" value="1"/>
</dbReference>
<dbReference type="CDD" id="cd23939">
    <property type="entry name" value="AGPR_1_C_LysY"/>
    <property type="match status" value="1"/>
</dbReference>
<reference evidence="8 9" key="1">
    <citation type="submission" date="2016-05" db="EMBL/GenBank/DDBJ databases">
        <authorList>
            <person name="Lavstsen T."/>
            <person name="Jespersen J.S."/>
        </authorList>
    </citation>
    <scope>NUCLEOTIDE SEQUENCE [LARGE SCALE GENOMIC DNA]</scope>
    <source>
        <strain evidence="8 9">B7-9</strain>
    </source>
</reference>
<keyword evidence="1 6" id="KW-0963">Cytoplasm</keyword>
<dbReference type="SUPFAM" id="SSF51735">
    <property type="entry name" value="NAD(P)-binding Rossmann-fold domains"/>
    <property type="match status" value="1"/>
</dbReference>
<evidence type="ECO:0000256" key="6">
    <source>
        <dbReference type="HAMAP-Rule" id="MF_02083"/>
    </source>
</evidence>
<dbReference type="GO" id="GO:0019878">
    <property type="term" value="P:lysine biosynthetic process via aminoadipic acid"/>
    <property type="evidence" value="ECO:0007669"/>
    <property type="project" value="UniProtKB-UniRule"/>
</dbReference>
<dbReference type="GO" id="GO:0070401">
    <property type="term" value="F:NADP+ binding"/>
    <property type="evidence" value="ECO:0007669"/>
    <property type="project" value="InterPro"/>
</dbReference>
<dbReference type="PANTHER" id="PTHR32338">
    <property type="entry name" value="N-ACETYL-GAMMA-GLUTAMYL-PHOSPHATE REDUCTASE, CHLOROPLASTIC-RELATED-RELATED"/>
    <property type="match status" value="1"/>
</dbReference>
<evidence type="ECO:0000256" key="1">
    <source>
        <dbReference type="ARBA" id="ARBA00022490"/>
    </source>
</evidence>
<dbReference type="GO" id="GO:0043870">
    <property type="term" value="F:N-acetyl-gamma-aminoadipyl-phosphate reductase activity"/>
    <property type="evidence" value="ECO:0007669"/>
    <property type="project" value="RHEA"/>
</dbReference>
<comment type="catalytic activity">
    <reaction evidence="6">
        <text>[amino-group carrier protein]-C-terminal-N-(1-carboxy-5-oxopentan-1-yl)-L-glutamine + phosphate + NADP(+) = [amino-group carrier protein]-C-terminal-N-(1-carboxy-5-phosphooxy-5-oxopentan-1-yl)-L-glutamine + NADPH + H(+)</text>
        <dbReference type="Rhea" id="RHEA:41948"/>
        <dbReference type="Rhea" id="RHEA-COMP:9712"/>
        <dbReference type="Rhea" id="RHEA-COMP:9714"/>
        <dbReference type="ChEBI" id="CHEBI:15378"/>
        <dbReference type="ChEBI" id="CHEBI:43474"/>
        <dbReference type="ChEBI" id="CHEBI:57783"/>
        <dbReference type="ChEBI" id="CHEBI:58349"/>
        <dbReference type="ChEBI" id="CHEBI:78499"/>
        <dbReference type="ChEBI" id="CHEBI:78501"/>
        <dbReference type="EC" id="1.2.1.103"/>
    </reaction>
</comment>
<dbReference type="RefSeq" id="WP_097655045.1">
    <property type="nucleotide sequence ID" value="NZ_LYXE01000176.1"/>
</dbReference>
<comment type="pathway">
    <text evidence="6">Amino-acid biosynthesis; L-lysine biosynthesis via AAA pathway; L-lysine from L-alpha-aminoadipate (Thermus route): step 3/5.</text>
</comment>
<feature type="binding site" evidence="6">
    <location>
        <begin position="11"/>
        <end position="14"/>
    </location>
    <ligand>
        <name>NADP(+)</name>
        <dbReference type="ChEBI" id="CHEBI:58349"/>
    </ligand>
</feature>
<dbReference type="EMBL" id="LYXE01000176">
    <property type="protein sequence ID" value="PDV96858.1"/>
    <property type="molecule type" value="Genomic_DNA"/>
</dbReference>
<dbReference type="HAMAP" id="MF_00150">
    <property type="entry name" value="ArgC_type1"/>
    <property type="match status" value="1"/>
</dbReference>
<evidence type="ECO:0000256" key="5">
    <source>
        <dbReference type="ARBA" id="ARBA00023154"/>
    </source>
</evidence>
<comment type="function">
    <text evidence="6">Catalyzes the NADPH-dependent reduction of [LysW]-aminoadipate 6-phosphate to yield [LysW]-aminoadipate 6-semialdehyde.</text>
</comment>
<dbReference type="InterPro" id="IPR058924">
    <property type="entry name" value="AGPR_dimerisation_dom"/>
</dbReference>
<keyword evidence="9" id="KW-1185">Reference proteome</keyword>
<dbReference type="InterPro" id="IPR050085">
    <property type="entry name" value="AGPR"/>
</dbReference>
<dbReference type="InterPro" id="IPR036291">
    <property type="entry name" value="NAD(P)-bd_dom_sf"/>
</dbReference>
<dbReference type="GO" id="GO:0003942">
    <property type="term" value="F:N-acetyl-gamma-glutamyl-phosphate reductase activity"/>
    <property type="evidence" value="ECO:0007669"/>
    <property type="project" value="InterPro"/>
</dbReference>
<keyword evidence="5 6" id="KW-0457">Lysine biosynthesis</keyword>
<comment type="caution">
    <text evidence="8">The sequence shown here is derived from an EMBL/GenBank/DDBJ whole genome shotgun (WGS) entry which is preliminary data.</text>
</comment>
<name>A0A2H3KIB7_9CHLR</name>
<dbReference type="NCBIfam" id="TIGR01850">
    <property type="entry name" value="argC"/>
    <property type="match status" value="1"/>
</dbReference>
<comment type="similarity">
    <text evidence="6">Belongs to the NAGSA dehydrogenase family. Type 1 subfamily. LysY sub-subfamily.</text>
</comment>
<organism evidence="8 9">
    <name type="scientific">Candidatus Chloroploca asiatica</name>
    <dbReference type="NCBI Taxonomy" id="1506545"/>
    <lineage>
        <taxon>Bacteria</taxon>
        <taxon>Bacillati</taxon>
        <taxon>Chloroflexota</taxon>
        <taxon>Chloroflexia</taxon>
        <taxon>Chloroflexales</taxon>
        <taxon>Chloroflexineae</taxon>
        <taxon>Oscillochloridaceae</taxon>
        <taxon>Candidatus Chloroploca</taxon>
    </lineage>
</organism>
<dbReference type="UniPathway" id="UPA00033">
    <property type="reaction ID" value="UER00037"/>
</dbReference>
<dbReference type="SMART" id="SM00859">
    <property type="entry name" value="Semialdhyde_dh"/>
    <property type="match status" value="1"/>
</dbReference>
<evidence type="ECO:0000256" key="4">
    <source>
        <dbReference type="ARBA" id="ARBA00023002"/>
    </source>
</evidence>
<dbReference type="Pfam" id="PF01118">
    <property type="entry name" value="Semialdhyde_dh"/>
    <property type="match status" value="1"/>
</dbReference>
<feature type="active site" evidence="6">
    <location>
        <position position="148"/>
    </location>
</feature>
<dbReference type="EC" id="1.2.1.103" evidence="6"/>
<protein>
    <recommendedName>
        <fullName evidence="6">Putative [LysW]-L-2-aminoadipate 6-phosphate reductase</fullName>
        <ecNumber evidence="6">1.2.1.103</ecNumber>
    </recommendedName>
</protein>
<sequence>MTLRVSVVGASGYVGGELLRLLLWHPEVAVIQATSGRNAGRYLHQVHPNLRGRSKVQFVHPDRLEPCDLLFLALPHGEAAQAIERYAGLAPRLIDCSADFRLRDPALYARWYREEHPAPAWLDRFVYGLPEVSREALRGVNYASGVGCNATATNLALLPLVQAGLVDEQRPVIVEIKVGSSEGGATSSDSSHHPERAGAVRSFAPVGHRHTAEVEMITGLTNVHLSVTSVELVRGALATAHVFANRPVTEKDLWQAYRAFAATQPFVRIVKERQGIYRYPEPKILAGSNFADLGFTLDEATGRIVSICALDNLMKGAAGSAVQCMNLMAGFAEAEGLDFPGLHPI</sequence>
<accession>A0A2H3KIB7</accession>
<feature type="domain" description="Semialdehyde dehydrogenase NAD-binding" evidence="7">
    <location>
        <begin position="4"/>
        <end position="140"/>
    </location>
</feature>
<evidence type="ECO:0000256" key="2">
    <source>
        <dbReference type="ARBA" id="ARBA00022605"/>
    </source>
</evidence>
<evidence type="ECO:0000256" key="3">
    <source>
        <dbReference type="ARBA" id="ARBA00022857"/>
    </source>
</evidence>
<dbReference type="GO" id="GO:0005737">
    <property type="term" value="C:cytoplasm"/>
    <property type="evidence" value="ECO:0007669"/>
    <property type="project" value="UniProtKB-SubCell"/>
</dbReference>
<dbReference type="HAMAP" id="MF_02083">
    <property type="entry name" value="LysY"/>
    <property type="match status" value="1"/>
</dbReference>
<comment type="caution">
    <text evidence="6">Lacks conserved residue(s) required for the propagation of feature annotation.</text>
</comment>
<evidence type="ECO:0000313" key="8">
    <source>
        <dbReference type="EMBL" id="PDV96858.1"/>
    </source>
</evidence>
<keyword evidence="3 6" id="KW-0521">NADP</keyword>
<dbReference type="InterPro" id="IPR000534">
    <property type="entry name" value="Semialdehyde_DH_NAD-bd"/>
</dbReference>
<dbReference type="OrthoDB" id="9801289at2"/>
<dbReference type="InterPro" id="IPR037535">
    <property type="entry name" value="LysY"/>
</dbReference>
<feature type="binding site" evidence="6">
    <location>
        <position position="312"/>
    </location>
    <ligand>
        <name>NADP(+)</name>
        <dbReference type="ChEBI" id="CHEBI:58349"/>
    </ligand>
</feature>
<proteinExistence type="inferred from homology"/>
<keyword evidence="2 6" id="KW-0028">Amino-acid biosynthesis</keyword>
<dbReference type="InterPro" id="IPR000706">
    <property type="entry name" value="AGPR_type-1"/>
</dbReference>
<evidence type="ECO:0000259" key="7">
    <source>
        <dbReference type="SMART" id="SM00859"/>
    </source>
</evidence>
<keyword evidence="4 6" id="KW-0560">Oxidoreductase</keyword>
<gene>
    <name evidence="6" type="primary">lysY</name>
    <name evidence="8" type="ORF">A9Q02_20125</name>
</gene>
<dbReference type="GO" id="GO:0006526">
    <property type="term" value="P:L-arginine biosynthetic process"/>
    <property type="evidence" value="ECO:0007669"/>
    <property type="project" value="InterPro"/>
</dbReference>
<dbReference type="AlphaFoldDB" id="A0A2H3KIB7"/>
<comment type="subcellular location">
    <subcellularLocation>
        <location evidence="6">Cytoplasm</location>
    </subcellularLocation>
</comment>